<dbReference type="InterPro" id="IPR040023">
    <property type="entry name" value="WBP4"/>
</dbReference>
<dbReference type="Pfam" id="PF00397">
    <property type="entry name" value="WW"/>
    <property type="match status" value="2"/>
</dbReference>
<dbReference type="SUPFAM" id="SSF57667">
    <property type="entry name" value="beta-beta-alpha zinc fingers"/>
    <property type="match status" value="1"/>
</dbReference>
<dbReference type="EMBL" id="JARO02009687">
    <property type="protein sequence ID" value="KPP61361.1"/>
    <property type="molecule type" value="Genomic_DNA"/>
</dbReference>
<feature type="region of interest" description="Disordered" evidence="6">
    <location>
        <begin position="144"/>
        <end position="334"/>
    </location>
</feature>
<feature type="region of interest" description="Disordered" evidence="6">
    <location>
        <begin position="80"/>
        <end position="128"/>
    </location>
</feature>
<feature type="non-terminal residue" evidence="9">
    <location>
        <position position="1"/>
    </location>
</feature>
<accession>A0A0N8JWM6</accession>
<dbReference type="InterPro" id="IPR001202">
    <property type="entry name" value="WW_dom"/>
</dbReference>
<dbReference type="InterPro" id="IPR000690">
    <property type="entry name" value="Matrin/U1-C_Znf_C2H2"/>
</dbReference>
<name>A0A0N8JWM6_SCLFO</name>
<dbReference type="STRING" id="113540.ENSSFOP00015046927"/>
<dbReference type="GO" id="GO:0071011">
    <property type="term" value="C:precatalytic spliceosome"/>
    <property type="evidence" value="ECO:0007669"/>
    <property type="project" value="TreeGrafter"/>
</dbReference>
<dbReference type="PROSITE" id="PS50171">
    <property type="entry name" value="ZF_MATRIN"/>
    <property type="match status" value="1"/>
</dbReference>
<keyword evidence="5" id="KW-0539">Nucleus</keyword>
<dbReference type="GO" id="GO:0003723">
    <property type="term" value="F:RNA binding"/>
    <property type="evidence" value="ECO:0007669"/>
    <property type="project" value="TreeGrafter"/>
</dbReference>
<feature type="compositionally biased region" description="Basic and acidic residues" evidence="6">
    <location>
        <begin position="386"/>
        <end position="401"/>
    </location>
</feature>
<dbReference type="PANTHER" id="PTHR13173">
    <property type="entry name" value="WW DOMAIN BINDING PROTEIN 4"/>
    <property type="match status" value="1"/>
</dbReference>
<evidence type="ECO:0000256" key="6">
    <source>
        <dbReference type="SAM" id="MobiDB-lite"/>
    </source>
</evidence>
<feature type="region of interest" description="Disordered" evidence="6">
    <location>
        <begin position="342"/>
        <end position="361"/>
    </location>
</feature>
<dbReference type="GO" id="GO:0000398">
    <property type="term" value="P:mRNA splicing, via spliceosome"/>
    <property type="evidence" value="ECO:0007669"/>
    <property type="project" value="InterPro"/>
</dbReference>
<dbReference type="SUPFAM" id="SSF51045">
    <property type="entry name" value="WW domain"/>
    <property type="match status" value="2"/>
</dbReference>
<evidence type="ECO:0000313" key="10">
    <source>
        <dbReference type="Proteomes" id="UP000034805"/>
    </source>
</evidence>
<evidence type="ECO:0000256" key="2">
    <source>
        <dbReference type="ARBA" id="ARBA00022723"/>
    </source>
</evidence>
<keyword evidence="3" id="KW-0863">Zinc-finger</keyword>
<sequence>ADYWKSQPKKFCQYCKCWIADNKPSIEFHERGKNHKQNVTAKIDEIKKNSIEKAKREERMSKEFAAMEEAAMKAFQEDLKRLESESGTEPPIRQSGETVNEVLRGVPEAPKKKQEPQAAAASSKQLESWVKGVTDDGFTYYYNTLSGESQWDKPEGFKEGKKKSREKQGGRSPWMEALSPDGYTYYYNTETGESSWEKPADYVPQVAGSSSEDSRGQEDLPSPQPEPLSGEENSSGAASSGAASSGAESEDPKEPKVPKISFRKKKEEKLPTSEQKEDNKDEDKDTNGSNSENEDKDKGGSQAAPQVEIPAKKSRKMNPYGEWEQIQKEDDPYEQVDLQLPQVESTEETTGASEVPAEPKVKFKERAITSLGDEGDAGAVFRKRKLDNGKSRSLRERGKDD</sequence>
<evidence type="ECO:0000259" key="7">
    <source>
        <dbReference type="PROSITE" id="PS50020"/>
    </source>
</evidence>
<evidence type="ECO:0000256" key="1">
    <source>
        <dbReference type="ARBA" id="ARBA00004123"/>
    </source>
</evidence>
<dbReference type="CDD" id="cd00201">
    <property type="entry name" value="WW"/>
    <property type="match status" value="2"/>
</dbReference>
<dbReference type="SMART" id="SM00456">
    <property type="entry name" value="WW"/>
    <property type="match status" value="2"/>
</dbReference>
<dbReference type="Proteomes" id="UP000034805">
    <property type="component" value="Unassembled WGS sequence"/>
</dbReference>
<dbReference type="Pfam" id="PF06220">
    <property type="entry name" value="zf-U1"/>
    <property type="match status" value="1"/>
</dbReference>
<feature type="compositionally biased region" description="Basic and acidic residues" evidence="6">
    <location>
        <begin position="150"/>
        <end position="159"/>
    </location>
</feature>
<dbReference type="InterPro" id="IPR003604">
    <property type="entry name" value="Matrin/U1-like-C_Znf_C2H2"/>
</dbReference>
<dbReference type="PROSITE" id="PS01159">
    <property type="entry name" value="WW_DOMAIN_1"/>
    <property type="match status" value="2"/>
</dbReference>
<feature type="compositionally biased region" description="Polar residues" evidence="6">
    <location>
        <begin position="342"/>
        <end position="352"/>
    </location>
</feature>
<evidence type="ECO:0000256" key="5">
    <source>
        <dbReference type="ARBA" id="ARBA00023242"/>
    </source>
</evidence>
<feature type="compositionally biased region" description="Basic and acidic residues" evidence="6">
    <location>
        <begin position="265"/>
        <end position="286"/>
    </location>
</feature>
<feature type="domain" description="Matrin-type" evidence="8">
    <location>
        <begin position="10"/>
        <end position="41"/>
    </location>
</feature>
<evidence type="ECO:0000313" key="9">
    <source>
        <dbReference type="EMBL" id="KPP61361.1"/>
    </source>
</evidence>
<evidence type="ECO:0000259" key="8">
    <source>
        <dbReference type="PROSITE" id="PS50171"/>
    </source>
</evidence>
<protein>
    <submittedName>
        <fullName evidence="9">WW domain-binding protein 4-like</fullName>
    </submittedName>
</protein>
<feature type="domain" description="WW" evidence="7">
    <location>
        <begin position="123"/>
        <end position="156"/>
    </location>
</feature>
<feature type="compositionally biased region" description="Low complexity" evidence="6">
    <location>
        <begin position="116"/>
        <end position="125"/>
    </location>
</feature>
<organism evidence="9 10">
    <name type="scientific">Scleropages formosus</name>
    <name type="common">Asian bonytongue</name>
    <name type="synonym">Osteoglossum formosum</name>
    <dbReference type="NCBI Taxonomy" id="113540"/>
    <lineage>
        <taxon>Eukaryota</taxon>
        <taxon>Metazoa</taxon>
        <taxon>Chordata</taxon>
        <taxon>Craniata</taxon>
        <taxon>Vertebrata</taxon>
        <taxon>Euteleostomi</taxon>
        <taxon>Actinopterygii</taxon>
        <taxon>Neopterygii</taxon>
        <taxon>Teleostei</taxon>
        <taxon>Osteoglossocephala</taxon>
        <taxon>Osteoglossomorpha</taxon>
        <taxon>Osteoglossiformes</taxon>
        <taxon>Osteoglossidae</taxon>
        <taxon>Scleropages</taxon>
    </lineage>
</organism>
<dbReference type="InterPro" id="IPR013085">
    <property type="entry name" value="U1-CZ_Znf_C2H2"/>
</dbReference>
<gene>
    <name evidence="9" type="ORF">Z043_120552</name>
</gene>
<evidence type="ECO:0000256" key="3">
    <source>
        <dbReference type="ARBA" id="ARBA00022771"/>
    </source>
</evidence>
<feature type="region of interest" description="Disordered" evidence="6">
    <location>
        <begin position="368"/>
        <end position="401"/>
    </location>
</feature>
<dbReference type="SMART" id="SM00451">
    <property type="entry name" value="ZnF_U1"/>
    <property type="match status" value="1"/>
</dbReference>
<comment type="subcellular location">
    <subcellularLocation>
        <location evidence="1">Nucleus</location>
    </subcellularLocation>
</comment>
<dbReference type="PANTHER" id="PTHR13173:SF10">
    <property type="entry name" value="WW DOMAIN-BINDING PROTEIN 4"/>
    <property type="match status" value="1"/>
</dbReference>
<dbReference type="PROSITE" id="PS50020">
    <property type="entry name" value="WW_DOMAIN_2"/>
    <property type="match status" value="2"/>
</dbReference>
<dbReference type="InterPro" id="IPR036236">
    <property type="entry name" value="Znf_C2H2_sf"/>
</dbReference>
<keyword evidence="4" id="KW-0862">Zinc</keyword>
<dbReference type="Gene3D" id="3.30.160.60">
    <property type="entry name" value="Classic Zinc Finger"/>
    <property type="match status" value="1"/>
</dbReference>
<reference evidence="9 10" key="1">
    <citation type="submission" date="2015-08" db="EMBL/GenBank/DDBJ databases">
        <title>The genome of the Asian arowana (Scleropages formosus).</title>
        <authorList>
            <person name="Tan M.H."/>
            <person name="Gan H.M."/>
            <person name="Croft L.J."/>
            <person name="Austin C.M."/>
        </authorList>
    </citation>
    <scope>NUCLEOTIDE SEQUENCE [LARGE SCALE GENOMIC DNA]</scope>
    <source>
        <strain evidence="9">Aro1</strain>
    </source>
</reference>
<dbReference type="AlphaFoldDB" id="A0A0N8JWM6"/>
<feature type="compositionally biased region" description="Low complexity" evidence="6">
    <location>
        <begin position="182"/>
        <end position="193"/>
    </location>
</feature>
<dbReference type="InterPro" id="IPR036020">
    <property type="entry name" value="WW_dom_sf"/>
</dbReference>
<dbReference type="GO" id="GO:0008270">
    <property type="term" value="F:zinc ion binding"/>
    <property type="evidence" value="ECO:0007669"/>
    <property type="project" value="UniProtKB-KW"/>
</dbReference>
<feature type="domain" description="WW" evidence="7">
    <location>
        <begin position="168"/>
        <end position="201"/>
    </location>
</feature>
<comment type="caution">
    <text evidence="9">The sequence shown here is derived from an EMBL/GenBank/DDBJ whole genome shotgun (WGS) entry which is preliminary data.</text>
</comment>
<keyword evidence="2" id="KW-0479">Metal-binding</keyword>
<evidence type="ECO:0000256" key="4">
    <source>
        <dbReference type="ARBA" id="ARBA00022833"/>
    </source>
</evidence>
<feature type="compositionally biased region" description="Low complexity" evidence="6">
    <location>
        <begin position="230"/>
        <end position="247"/>
    </location>
</feature>
<dbReference type="Gene3D" id="2.20.70.10">
    <property type="match status" value="2"/>
</dbReference>
<proteinExistence type="predicted"/>